<reference evidence="2 3" key="1">
    <citation type="submission" date="2014-06" db="EMBL/GenBank/DDBJ databases">
        <title>The Genome of the Aflatoxigenic Filamentous Fungus Aspergillus nomius.</title>
        <authorList>
            <person name="Moore M.G."/>
            <person name="Shannon B.M."/>
            <person name="Brian M.M."/>
        </authorList>
    </citation>
    <scope>NUCLEOTIDE SEQUENCE [LARGE SCALE GENOMIC DNA]</scope>
    <source>
        <strain evidence="2 3">NRRL 13137</strain>
    </source>
</reference>
<dbReference type="Pfam" id="PF24968">
    <property type="entry name" value="DUF7770"/>
    <property type="match status" value="1"/>
</dbReference>
<dbReference type="Proteomes" id="UP000037505">
    <property type="component" value="Unassembled WGS sequence"/>
</dbReference>
<evidence type="ECO:0000313" key="2">
    <source>
        <dbReference type="EMBL" id="KNG90656.1"/>
    </source>
</evidence>
<organism evidence="2 3">
    <name type="scientific">Aspergillus nomiae NRRL (strain ATCC 15546 / NRRL 13137 / CBS 260.88 / M93)</name>
    <dbReference type="NCBI Taxonomy" id="1509407"/>
    <lineage>
        <taxon>Eukaryota</taxon>
        <taxon>Fungi</taxon>
        <taxon>Dikarya</taxon>
        <taxon>Ascomycota</taxon>
        <taxon>Pezizomycotina</taxon>
        <taxon>Eurotiomycetes</taxon>
        <taxon>Eurotiomycetidae</taxon>
        <taxon>Eurotiales</taxon>
        <taxon>Aspergillaceae</taxon>
        <taxon>Aspergillus</taxon>
        <taxon>Aspergillus subgen. Circumdati</taxon>
    </lineage>
</organism>
<dbReference type="RefSeq" id="XP_015411579.1">
    <property type="nucleotide sequence ID" value="XM_015546594.1"/>
</dbReference>
<dbReference type="InterPro" id="IPR056672">
    <property type="entry name" value="DUF7770"/>
</dbReference>
<evidence type="ECO:0000259" key="1">
    <source>
        <dbReference type="Pfam" id="PF24968"/>
    </source>
</evidence>
<evidence type="ECO:0000313" key="3">
    <source>
        <dbReference type="Proteomes" id="UP000037505"/>
    </source>
</evidence>
<gene>
    <name evidence="2" type="ORF">ANOM_001337</name>
</gene>
<dbReference type="OrthoDB" id="3527137at2759"/>
<sequence>MAPSYTIPVTVSPGGSKGILIVSRVDDLRLRTATKTVRLDVREGLKVIDFVHLLVREKRHLYEFNNAGQGCRFWVHHQIGLFWDEGLAVSGAQVEEARSAILVMYPQMVGYSLVVGDYYS</sequence>
<dbReference type="EMBL" id="JNOM01000011">
    <property type="protein sequence ID" value="KNG90656.1"/>
    <property type="molecule type" value="Genomic_DNA"/>
</dbReference>
<dbReference type="GeneID" id="26803141"/>
<protein>
    <recommendedName>
        <fullName evidence="1">DUF7770 domain-containing protein</fullName>
    </recommendedName>
</protein>
<feature type="domain" description="DUF7770" evidence="1">
    <location>
        <begin position="12"/>
        <end position="119"/>
    </location>
</feature>
<comment type="caution">
    <text evidence="2">The sequence shown here is derived from an EMBL/GenBank/DDBJ whole genome shotgun (WGS) entry which is preliminary data.</text>
</comment>
<keyword evidence="3" id="KW-1185">Reference proteome</keyword>
<name>A0A0L1JFX6_ASPN3</name>
<proteinExistence type="predicted"/>
<accession>A0A0L1JFX6</accession>
<dbReference type="AlphaFoldDB" id="A0A0L1JFX6"/>